<dbReference type="PANTHER" id="PTHR43175">
    <property type="entry name" value="CARBONIC ANHYDRASE"/>
    <property type="match status" value="1"/>
</dbReference>
<evidence type="ECO:0000256" key="4">
    <source>
        <dbReference type="PIRSR" id="PIRSR601765-1"/>
    </source>
</evidence>
<dbReference type="Pfam" id="PF00484">
    <property type="entry name" value="Pro_CA"/>
    <property type="match status" value="1"/>
</dbReference>
<dbReference type="GO" id="GO:0008270">
    <property type="term" value="F:zinc ion binding"/>
    <property type="evidence" value="ECO:0007669"/>
    <property type="project" value="UniProtKB-UniRule"/>
</dbReference>
<dbReference type="EC" id="4.2.1.1" evidence="5"/>
<dbReference type="InterPro" id="IPR036874">
    <property type="entry name" value="Carbonic_anhydrase_sf"/>
</dbReference>
<feature type="binding site" evidence="4">
    <location>
        <position position="89"/>
    </location>
    <ligand>
        <name>Zn(2+)</name>
        <dbReference type="ChEBI" id="CHEBI:29105"/>
    </ligand>
</feature>
<reference evidence="6" key="1">
    <citation type="journal article" date="2020" name="Stud. Mycol.">
        <title>101 Dothideomycetes genomes: a test case for predicting lifestyles and emergence of pathogens.</title>
        <authorList>
            <person name="Haridas S."/>
            <person name="Albert R."/>
            <person name="Binder M."/>
            <person name="Bloem J."/>
            <person name="Labutti K."/>
            <person name="Salamov A."/>
            <person name="Andreopoulos B."/>
            <person name="Baker S."/>
            <person name="Barry K."/>
            <person name="Bills G."/>
            <person name="Bluhm B."/>
            <person name="Cannon C."/>
            <person name="Castanera R."/>
            <person name="Culley D."/>
            <person name="Daum C."/>
            <person name="Ezra D."/>
            <person name="Gonzalez J."/>
            <person name="Henrissat B."/>
            <person name="Kuo A."/>
            <person name="Liang C."/>
            <person name="Lipzen A."/>
            <person name="Lutzoni F."/>
            <person name="Magnuson J."/>
            <person name="Mondo S."/>
            <person name="Nolan M."/>
            <person name="Ohm R."/>
            <person name="Pangilinan J."/>
            <person name="Park H.-J."/>
            <person name="Ramirez L."/>
            <person name="Alfaro M."/>
            <person name="Sun H."/>
            <person name="Tritt A."/>
            <person name="Yoshinaga Y."/>
            <person name="Zwiers L.-H."/>
            <person name="Turgeon B."/>
            <person name="Goodwin S."/>
            <person name="Spatafora J."/>
            <person name="Crous P."/>
            <person name="Grigoriev I."/>
        </authorList>
    </citation>
    <scope>NUCLEOTIDE SEQUENCE</scope>
    <source>
        <strain evidence="6">CBS 101060</strain>
    </source>
</reference>
<evidence type="ECO:0000256" key="1">
    <source>
        <dbReference type="ARBA" id="ARBA00006217"/>
    </source>
</evidence>
<comment type="catalytic activity">
    <reaction evidence="5">
        <text>hydrogencarbonate + H(+) = CO2 + H2O</text>
        <dbReference type="Rhea" id="RHEA:10748"/>
        <dbReference type="ChEBI" id="CHEBI:15377"/>
        <dbReference type="ChEBI" id="CHEBI:15378"/>
        <dbReference type="ChEBI" id="CHEBI:16526"/>
        <dbReference type="ChEBI" id="CHEBI:17544"/>
        <dbReference type="EC" id="4.2.1.1"/>
    </reaction>
</comment>
<evidence type="ECO:0000313" key="6">
    <source>
        <dbReference type="EMBL" id="KAF2838271.1"/>
    </source>
</evidence>
<dbReference type="InterPro" id="IPR001765">
    <property type="entry name" value="Carbonic_anhydrase"/>
</dbReference>
<evidence type="ECO:0000256" key="3">
    <source>
        <dbReference type="ARBA" id="ARBA00022833"/>
    </source>
</evidence>
<dbReference type="OrthoDB" id="10248475at2759"/>
<comment type="similarity">
    <text evidence="1 5">Belongs to the beta-class carbonic anhydrase family.</text>
</comment>
<feature type="binding site" evidence="4">
    <location>
        <position position="39"/>
    </location>
    <ligand>
        <name>Zn(2+)</name>
        <dbReference type="ChEBI" id="CHEBI:29105"/>
    </ligand>
</feature>
<feature type="binding site" evidence="4">
    <location>
        <position position="37"/>
    </location>
    <ligand>
        <name>Zn(2+)</name>
        <dbReference type="ChEBI" id="CHEBI:29105"/>
    </ligand>
</feature>
<keyword evidence="2 4" id="KW-0479">Metal-binding</keyword>
<evidence type="ECO:0000256" key="2">
    <source>
        <dbReference type="ARBA" id="ARBA00022723"/>
    </source>
</evidence>
<dbReference type="EMBL" id="MU006097">
    <property type="protein sequence ID" value="KAF2838271.1"/>
    <property type="molecule type" value="Genomic_DNA"/>
</dbReference>
<organism evidence="6 7">
    <name type="scientific">Patellaria atrata CBS 101060</name>
    <dbReference type="NCBI Taxonomy" id="1346257"/>
    <lineage>
        <taxon>Eukaryota</taxon>
        <taxon>Fungi</taxon>
        <taxon>Dikarya</taxon>
        <taxon>Ascomycota</taxon>
        <taxon>Pezizomycotina</taxon>
        <taxon>Dothideomycetes</taxon>
        <taxon>Dothideomycetes incertae sedis</taxon>
        <taxon>Patellariales</taxon>
        <taxon>Patellariaceae</taxon>
        <taxon>Patellaria</taxon>
    </lineage>
</organism>
<accession>A0A9P4VM71</accession>
<comment type="caution">
    <text evidence="6">The sequence shown here is derived from an EMBL/GenBank/DDBJ whole genome shotgun (WGS) entry which is preliminary data.</text>
</comment>
<feature type="binding site" evidence="4">
    <location>
        <position position="92"/>
    </location>
    <ligand>
        <name>Zn(2+)</name>
        <dbReference type="ChEBI" id="CHEBI:29105"/>
    </ligand>
</feature>
<comment type="function">
    <text evidence="5">Reversible hydration of carbon dioxide.</text>
</comment>
<keyword evidence="5" id="KW-0456">Lyase</keyword>
<dbReference type="CDD" id="cd03379">
    <property type="entry name" value="beta_CA_cladeD"/>
    <property type="match status" value="1"/>
</dbReference>
<name>A0A9P4VM71_9PEZI</name>
<evidence type="ECO:0000313" key="7">
    <source>
        <dbReference type="Proteomes" id="UP000799429"/>
    </source>
</evidence>
<dbReference type="PANTHER" id="PTHR43175:SF3">
    <property type="entry name" value="CARBON DISULFIDE HYDROLASE"/>
    <property type="match status" value="1"/>
</dbReference>
<sequence length="168" mass="18329">MPSIQQNLEASNKDYVSSKFPGPLPLPPSEGYAVVTCMDARIDPAAQFGIPLGGAHVVRNAGGSVKEAFRSLVISQQILNTKEVLVIKHTDCGMLQFQKSDAITAVKQNAGEEGVREVEDIEFLTFPDLEEEVKKDVEWLKGKLVEKGIVVSGWVYDVQTGTVKRITA</sequence>
<comment type="cofactor">
    <cofactor evidence="4">
        <name>Zn(2+)</name>
        <dbReference type="ChEBI" id="CHEBI:29105"/>
    </cofactor>
    <text evidence="4">Binds 1 zinc ion per subunit.</text>
</comment>
<dbReference type="Gene3D" id="3.40.1050.10">
    <property type="entry name" value="Carbonic anhydrase"/>
    <property type="match status" value="1"/>
</dbReference>
<dbReference type="AlphaFoldDB" id="A0A9P4VM71"/>
<gene>
    <name evidence="6" type="ORF">M501DRAFT_1005143</name>
</gene>
<keyword evidence="7" id="KW-1185">Reference proteome</keyword>
<dbReference type="Proteomes" id="UP000799429">
    <property type="component" value="Unassembled WGS sequence"/>
</dbReference>
<proteinExistence type="inferred from homology"/>
<dbReference type="SMART" id="SM00947">
    <property type="entry name" value="Pro_CA"/>
    <property type="match status" value="1"/>
</dbReference>
<protein>
    <recommendedName>
        <fullName evidence="5">Carbonic anhydrase</fullName>
        <ecNumber evidence="5">4.2.1.1</ecNumber>
    </recommendedName>
    <alternativeName>
        <fullName evidence="5">Carbonate dehydratase</fullName>
    </alternativeName>
</protein>
<dbReference type="GO" id="GO:0004089">
    <property type="term" value="F:carbonate dehydratase activity"/>
    <property type="evidence" value="ECO:0007669"/>
    <property type="project" value="UniProtKB-UniRule"/>
</dbReference>
<keyword evidence="3 4" id="KW-0862">Zinc</keyword>
<evidence type="ECO:0000256" key="5">
    <source>
        <dbReference type="RuleBase" id="RU003956"/>
    </source>
</evidence>
<dbReference type="SUPFAM" id="SSF53056">
    <property type="entry name" value="beta-carbonic anhydrase, cab"/>
    <property type="match status" value="1"/>
</dbReference>